<reference evidence="9 13" key="2">
    <citation type="submission" date="2016-10" db="EMBL/GenBank/DDBJ databases">
        <authorList>
            <person name="de Groot N.N."/>
        </authorList>
    </citation>
    <scope>NUCLEOTIDE SEQUENCE [LARGE SCALE GENOMIC DNA]</scope>
    <source>
        <strain evidence="9 13">WG7</strain>
    </source>
</reference>
<sequence>MQNYDFVHSCIRVMDLEKSVDFYKDALNLEESRRRDFPEDKFTLVYLTDQKGNFELELTYNYDREEPYTIGNGYSHIAVKVDDLEKSYQRHKEAGYEVGNLKSLSEGSSGYYFITDPDGYRTEVIAK</sequence>
<dbReference type="EMBL" id="FNBJ01000010">
    <property type="protein sequence ID" value="SDF35973.1"/>
    <property type="molecule type" value="Genomic_DNA"/>
</dbReference>
<dbReference type="Pfam" id="PF00903">
    <property type="entry name" value="Glyoxalase"/>
    <property type="match status" value="1"/>
</dbReference>
<evidence type="ECO:0000313" key="11">
    <source>
        <dbReference type="EMBL" id="TDS35318.1"/>
    </source>
</evidence>
<dbReference type="EMBL" id="SOAA01000001">
    <property type="protein sequence ID" value="TDS35318.1"/>
    <property type="molecule type" value="Genomic_DNA"/>
</dbReference>
<dbReference type="Proteomes" id="UP000198945">
    <property type="component" value="Unassembled WGS sequence"/>
</dbReference>
<protein>
    <recommendedName>
        <fullName evidence="2">Aldoketomutase</fullName>
    </recommendedName>
    <alternativeName>
        <fullName evidence="1">Ketone-aldehyde mutase</fullName>
    </alternativeName>
    <alternativeName>
        <fullName evidence="3">Methylglyoxalase</fullName>
    </alternativeName>
    <alternativeName>
        <fullName evidence="4">S-D-lactoylglutathione methylglyoxal lyase</fullName>
    </alternativeName>
</protein>
<dbReference type="SUPFAM" id="SSF54593">
    <property type="entry name" value="Glyoxalase/Bleomycin resistance protein/Dihydroxybiphenyl dioxygenase"/>
    <property type="match status" value="1"/>
</dbReference>
<gene>
    <name evidence="11" type="ORF">BY453_10132</name>
    <name evidence="6" type="ORF">C8C78_10628</name>
    <name evidence="7" type="ORF">SAMN04488597_11716</name>
    <name evidence="8" type="ORF">SAMN04488598_11068</name>
    <name evidence="10" type="ORF">SAMN04515652_11069</name>
    <name evidence="9" type="ORF">SAMN04515654_10913</name>
</gene>
<dbReference type="GO" id="GO:0004462">
    <property type="term" value="F:lactoylglutathione lyase activity"/>
    <property type="evidence" value="ECO:0007669"/>
    <property type="project" value="TreeGrafter"/>
</dbReference>
<keyword evidence="14" id="KW-1185">Reference proteome</keyword>
<accession>A0A1G6QBQ3</accession>
<dbReference type="EMBL" id="FNEH01000009">
    <property type="protein sequence ID" value="SDI57989.1"/>
    <property type="molecule type" value="Genomic_DNA"/>
</dbReference>
<reference evidence="12 14" key="1">
    <citation type="submission" date="2016-10" db="EMBL/GenBank/DDBJ databases">
        <authorList>
            <person name="Varghese N."/>
            <person name="Submissions S."/>
        </authorList>
    </citation>
    <scope>NUCLEOTIDE SEQUENCE [LARGE SCALE GENOMIC DNA]</scope>
    <source>
        <strain evidence="7 17">WG10</strain>
        <strain evidence="8 14">WG2</strain>
        <strain evidence="10 12">WG5</strain>
    </source>
</reference>
<dbReference type="InterPro" id="IPR037523">
    <property type="entry name" value="VOC_core"/>
</dbReference>
<dbReference type="PANTHER" id="PTHR46036:SF5">
    <property type="entry name" value="LACTOYLGLUTATHIONE LYASE"/>
    <property type="match status" value="1"/>
</dbReference>
<evidence type="ECO:0000313" key="17">
    <source>
        <dbReference type="Proteomes" id="UP000324896"/>
    </source>
</evidence>
<organism evidence="7 17">
    <name type="scientific">Halanaerobium congolense</name>
    <dbReference type="NCBI Taxonomy" id="54121"/>
    <lineage>
        <taxon>Bacteria</taxon>
        <taxon>Bacillati</taxon>
        <taxon>Bacillota</taxon>
        <taxon>Clostridia</taxon>
        <taxon>Halanaerobiales</taxon>
        <taxon>Halanaerobiaceae</taxon>
        <taxon>Halanaerobium</taxon>
    </lineage>
</organism>
<dbReference type="PROSITE" id="PS51819">
    <property type="entry name" value="VOC"/>
    <property type="match status" value="1"/>
</dbReference>
<dbReference type="Proteomes" id="UP000198612">
    <property type="component" value="Unassembled WGS sequence"/>
</dbReference>
<evidence type="ECO:0000313" key="8">
    <source>
        <dbReference type="EMBL" id="SDF35973.1"/>
    </source>
</evidence>
<evidence type="ECO:0000313" key="7">
    <source>
        <dbReference type="EMBL" id="SDC89097.1"/>
    </source>
</evidence>
<dbReference type="EMBL" id="QICM01000006">
    <property type="protein sequence ID" value="PXV67902.1"/>
    <property type="molecule type" value="Genomic_DNA"/>
</dbReference>
<keyword evidence="7" id="KW-0456">Lyase</keyword>
<dbReference type="EMBL" id="FOHG01000010">
    <property type="protein sequence ID" value="SES89974.1"/>
    <property type="molecule type" value="Genomic_DNA"/>
</dbReference>
<reference evidence="11 16" key="4">
    <citation type="submission" date="2019-03" db="EMBL/GenBank/DDBJ databases">
        <title>Deep subsurface shale carbon reservoir microbial communities from Ohio and West Virginia, USA.</title>
        <authorList>
            <person name="Wrighton K."/>
        </authorList>
    </citation>
    <scope>NUCLEOTIDE SEQUENCE [LARGE SCALE GENOMIC DNA]</scope>
    <source>
        <strain evidence="11 16">UTICA-S4D12</strain>
    </source>
</reference>
<dbReference type="Proteomes" id="UP000247389">
    <property type="component" value="Unassembled WGS sequence"/>
</dbReference>
<dbReference type="Proteomes" id="UP000324896">
    <property type="component" value="Unassembled WGS sequence"/>
</dbReference>
<evidence type="ECO:0000256" key="1">
    <source>
        <dbReference type="ARBA" id="ARBA00030291"/>
    </source>
</evidence>
<dbReference type="AlphaFoldDB" id="A0A1G6QBQ3"/>
<reference evidence="6 15" key="3">
    <citation type="submission" date="2018-04" db="EMBL/GenBank/DDBJ databases">
        <title>Subsurface microbial communities from deep shales in Ohio and West Virginia, USA.</title>
        <authorList>
            <person name="Wrighton K."/>
        </authorList>
    </citation>
    <scope>NUCLEOTIDE SEQUENCE [LARGE SCALE GENOMIC DNA]</scope>
    <source>
        <strain evidence="6 15">MSL28</strain>
    </source>
</reference>
<dbReference type="Gene3D" id="3.10.180.10">
    <property type="entry name" value="2,3-Dihydroxybiphenyl 1,2-Dioxygenase, domain 1"/>
    <property type="match status" value="1"/>
</dbReference>
<evidence type="ECO:0000313" key="16">
    <source>
        <dbReference type="Proteomes" id="UP000295758"/>
    </source>
</evidence>
<dbReference type="GO" id="GO:0019243">
    <property type="term" value="P:methylglyoxal catabolic process to D-lactate via S-lactoyl-glutathione"/>
    <property type="evidence" value="ECO:0007669"/>
    <property type="project" value="TreeGrafter"/>
</dbReference>
<evidence type="ECO:0000259" key="5">
    <source>
        <dbReference type="PROSITE" id="PS51819"/>
    </source>
</evidence>
<dbReference type="EMBL" id="FMYT01000017">
    <property type="protein sequence ID" value="SDC89097.1"/>
    <property type="molecule type" value="Genomic_DNA"/>
</dbReference>
<dbReference type="RefSeq" id="WP_089716876.1">
    <property type="nucleotide sequence ID" value="NZ_FMYT01000017.1"/>
</dbReference>
<evidence type="ECO:0000256" key="4">
    <source>
        <dbReference type="ARBA" id="ARBA00033298"/>
    </source>
</evidence>
<evidence type="ECO:0000256" key="3">
    <source>
        <dbReference type="ARBA" id="ARBA00032460"/>
    </source>
</evidence>
<evidence type="ECO:0000313" key="15">
    <source>
        <dbReference type="Proteomes" id="UP000247389"/>
    </source>
</evidence>
<evidence type="ECO:0000256" key="2">
    <source>
        <dbReference type="ARBA" id="ARBA00030892"/>
    </source>
</evidence>
<dbReference type="PANTHER" id="PTHR46036">
    <property type="entry name" value="LACTOYLGLUTATHIONE LYASE"/>
    <property type="match status" value="1"/>
</dbReference>
<dbReference type="InterPro" id="IPR004360">
    <property type="entry name" value="Glyas_Fos-R_dOase_dom"/>
</dbReference>
<proteinExistence type="predicted"/>
<name>A0A1G6QBQ3_9FIRM</name>
<evidence type="ECO:0000313" key="14">
    <source>
        <dbReference type="Proteomes" id="UP000199519"/>
    </source>
</evidence>
<evidence type="ECO:0000313" key="6">
    <source>
        <dbReference type="EMBL" id="PXV67902.1"/>
    </source>
</evidence>
<evidence type="ECO:0000313" key="13">
    <source>
        <dbReference type="Proteomes" id="UP000198945"/>
    </source>
</evidence>
<evidence type="ECO:0000313" key="10">
    <source>
        <dbReference type="EMBL" id="SES89974.1"/>
    </source>
</evidence>
<dbReference type="InterPro" id="IPR029068">
    <property type="entry name" value="Glyas_Bleomycin-R_OHBP_Dase"/>
</dbReference>
<dbReference type="GO" id="GO:0005737">
    <property type="term" value="C:cytoplasm"/>
    <property type="evidence" value="ECO:0007669"/>
    <property type="project" value="TreeGrafter"/>
</dbReference>
<feature type="domain" description="VOC" evidence="5">
    <location>
        <begin position="3"/>
        <end position="127"/>
    </location>
</feature>
<evidence type="ECO:0000313" key="12">
    <source>
        <dbReference type="Proteomes" id="UP000198612"/>
    </source>
</evidence>
<dbReference type="Proteomes" id="UP000295758">
    <property type="component" value="Unassembled WGS sequence"/>
</dbReference>
<dbReference type="Proteomes" id="UP000199519">
    <property type="component" value="Unassembled WGS sequence"/>
</dbReference>
<evidence type="ECO:0000313" key="9">
    <source>
        <dbReference type="EMBL" id="SDI57989.1"/>
    </source>
</evidence>